<evidence type="ECO:0000313" key="2">
    <source>
        <dbReference type="EMBL" id="MDK9867154.1"/>
    </source>
</evidence>
<name>A0AAW7AMN1_9STAP</name>
<dbReference type="EMBL" id="JARGCK010000027">
    <property type="protein sequence ID" value="MDK9867154.1"/>
    <property type="molecule type" value="Genomic_DNA"/>
</dbReference>
<protein>
    <submittedName>
        <fullName evidence="2">Uncharacterized protein</fullName>
    </submittedName>
</protein>
<feature type="non-terminal residue" evidence="2">
    <location>
        <position position="116"/>
    </location>
</feature>
<evidence type="ECO:0000256" key="1">
    <source>
        <dbReference type="SAM" id="MobiDB-lite"/>
    </source>
</evidence>
<gene>
    <name evidence="2" type="ORF">P1A27_14580</name>
</gene>
<reference evidence="2" key="2">
    <citation type="submission" date="2023-03" db="EMBL/GenBank/DDBJ databases">
        <authorList>
            <person name="Vazquez L."/>
            <person name="Rodriguez J."/>
            <person name="Mayo B."/>
            <person name="Florez A.B."/>
        </authorList>
    </citation>
    <scope>NUCLEOTIDE SEQUENCE</scope>
    <source>
        <strain evidence="2">5A3I</strain>
    </source>
</reference>
<feature type="compositionally biased region" description="Acidic residues" evidence="1">
    <location>
        <begin position="72"/>
        <end position="92"/>
    </location>
</feature>
<feature type="compositionally biased region" description="Basic and acidic residues" evidence="1">
    <location>
        <begin position="37"/>
        <end position="46"/>
    </location>
</feature>
<evidence type="ECO:0000313" key="3">
    <source>
        <dbReference type="Proteomes" id="UP001174037"/>
    </source>
</evidence>
<sequence>MKNLLSNTKEWIKNHRVASALIALAFIGICFAIDENENQKQDEQNKNEVAQSESKENKADEEESKPDKVAEETEELETEAIETDVEEIEQPEAEGLSPEFKENTSDYFMQLSSAYS</sequence>
<dbReference type="Proteomes" id="UP001174037">
    <property type="component" value="Unassembled WGS sequence"/>
</dbReference>
<proteinExistence type="predicted"/>
<dbReference type="AlphaFoldDB" id="A0AAW7AMN1"/>
<comment type="caution">
    <text evidence="2">The sequence shown here is derived from an EMBL/GenBank/DDBJ whole genome shotgun (WGS) entry which is preliminary data.</text>
</comment>
<accession>A0AAW7AMN1</accession>
<feature type="region of interest" description="Disordered" evidence="1">
    <location>
        <begin position="37"/>
        <end position="104"/>
    </location>
</feature>
<organism evidence="2 3">
    <name type="scientific">Staphylococcus equorum</name>
    <dbReference type="NCBI Taxonomy" id="246432"/>
    <lineage>
        <taxon>Bacteria</taxon>
        <taxon>Bacillati</taxon>
        <taxon>Bacillota</taxon>
        <taxon>Bacilli</taxon>
        <taxon>Bacillales</taxon>
        <taxon>Staphylococcaceae</taxon>
        <taxon>Staphylococcus</taxon>
    </lineage>
</organism>
<reference evidence="2" key="1">
    <citation type="journal article" date="2023" name="Int. J. Mol. Sci.">
        <title>Antibiotic Resistance/Susceptibility Profiles of Staphylococcus equorum Strains from Cheese, and Genome Analysis for Antibiotic Resistance Genes.</title>
        <authorList>
            <person name="Vazquez L."/>
            <person name="Srednik M.E."/>
            <person name="Rodriguez J."/>
            <person name="Florez A.B."/>
            <person name="Mayo B."/>
        </authorList>
    </citation>
    <scope>NUCLEOTIDE SEQUENCE</scope>
    <source>
        <strain evidence="2">5A3I</strain>
    </source>
</reference>